<keyword evidence="2" id="KW-1185">Reference proteome</keyword>
<reference evidence="1" key="2">
    <citation type="submission" date="2023-05" db="EMBL/GenBank/DDBJ databases">
        <authorList>
            <consortium name="Lawrence Berkeley National Laboratory"/>
            <person name="Steindorff A."/>
            <person name="Hensen N."/>
            <person name="Bonometti L."/>
            <person name="Westerberg I."/>
            <person name="Brannstrom I.O."/>
            <person name="Guillou S."/>
            <person name="Cros-Aarteil S."/>
            <person name="Calhoun S."/>
            <person name="Haridas S."/>
            <person name="Kuo A."/>
            <person name="Mondo S."/>
            <person name="Pangilinan J."/>
            <person name="Riley R."/>
            <person name="Labutti K."/>
            <person name="Andreopoulos B."/>
            <person name="Lipzen A."/>
            <person name="Chen C."/>
            <person name="Yanf M."/>
            <person name="Daum C."/>
            <person name="Ng V."/>
            <person name="Clum A."/>
            <person name="Ohm R."/>
            <person name="Martin F."/>
            <person name="Silar P."/>
            <person name="Natvig D."/>
            <person name="Lalanne C."/>
            <person name="Gautier V."/>
            <person name="Ament-Velasquez S.L."/>
            <person name="Kruys A."/>
            <person name="Hutchinson M.I."/>
            <person name="Powell A.J."/>
            <person name="Barry K."/>
            <person name="Miller A.N."/>
            <person name="Grigoriev I.V."/>
            <person name="Debuchy R."/>
            <person name="Gladieux P."/>
            <person name="Thoren M.H."/>
            <person name="Johannesson H."/>
        </authorList>
    </citation>
    <scope>NUCLEOTIDE SEQUENCE</scope>
    <source>
        <strain evidence="1">CBS 990.96</strain>
    </source>
</reference>
<evidence type="ECO:0000313" key="2">
    <source>
        <dbReference type="Proteomes" id="UP001301958"/>
    </source>
</evidence>
<evidence type="ECO:0000313" key="1">
    <source>
        <dbReference type="EMBL" id="KAK4223048.1"/>
    </source>
</evidence>
<dbReference type="PANTHER" id="PTHR11803">
    <property type="entry name" value="2-IMINOBUTANOATE/2-IMINOPROPANOATE DEAMINASE RIDA"/>
    <property type="match status" value="1"/>
</dbReference>
<accession>A0AAN6YRC2</accession>
<reference evidence="1" key="1">
    <citation type="journal article" date="2023" name="Mol. Phylogenet. Evol.">
        <title>Genome-scale phylogeny and comparative genomics of the fungal order Sordariales.</title>
        <authorList>
            <person name="Hensen N."/>
            <person name="Bonometti L."/>
            <person name="Westerberg I."/>
            <person name="Brannstrom I.O."/>
            <person name="Guillou S."/>
            <person name="Cros-Aarteil S."/>
            <person name="Calhoun S."/>
            <person name="Haridas S."/>
            <person name="Kuo A."/>
            <person name="Mondo S."/>
            <person name="Pangilinan J."/>
            <person name="Riley R."/>
            <person name="LaButti K."/>
            <person name="Andreopoulos B."/>
            <person name="Lipzen A."/>
            <person name="Chen C."/>
            <person name="Yan M."/>
            <person name="Daum C."/>
            <person name="Ng V."/>
            <person name="Clum A."/>
            <person name="Steindorff A."/>
            <person name="Ohm R.A."/>
            <person name="Martin F."/>
            <person name="Silar P."/>
            <person name="Natvig D.O."/>
            <person name="Lalanne C."/>
            <person name="Gautier V."/>
            <person name="Ament-Velasquez S.L."/>
            <person name="Kruys A."/>
            <person name="Hutchinson M.I."/>
            <person name="Powell A.J."/>
            <person name="Barry K."/>
            <person name="Miller A.N."/>
            <person name="Grigoriev I.V."/>
            <person name="Debuchy R."/>
            <person name="Gladieux P."/>
            <person name="Hiltunen Thoren M."/>
            <person name="Johannesson H."/>
        </authorList>
    </citation>
    <scope>NUCLEOTIDE SEQUENCE</scope>
    <source>
        <strain evidence="1">CBS 990.96</strain>
    </source>
</reference>
<dbReference type="InterPro" id="IPR006175">
    <property type="entry name" value="YjgF/YER057c/UK114"/>
</dbReference>
<dbReference type="GO" id="GO:0005829">
    <property type="term" value="C:cytosol"/>
    <property type="evidence" value="ECO:0007669"/>
    <property type="project" value="TreeGrafter"/>
</dbReference>
<dbReference type="GO" id="GO:0005739">
    <property type="term" value="C:mitochondrion"/>
    <property type="evidence" value="ECO:0007669"/>
    <property type="project" value="TreeGrafter"/>
</dbReference>
<protein>
    <submittedName>
        <fullName evidence="1">Endoribonuclease L-PSP</fullName>
    </submittedName>
</protein>
<dbReference type="Pfam" id="PF01042">
    <property type="entry name" value="Ribonuc_L-PSP"/>
    <property type="match status" value="1"/>
</dbReference>
<comment type="caution">
    <text evidence="1">The sequence shown here is derived from an EMBL/GenBank/DDBJ whole genome shotgun (WGS) entry which is preliminary data.</text>
</comment>
<dbReference type="Gene3D" id="3.30.1330.40">
    <property type="entry name" value="RutC-like"/>
    <property type="match status" value="1"/>
</dbReference>
<proteinExistence type="predicted"/>
<gene>
    <name evidence="1" type="ORF">QBC38DRAFT_60299</name>
</gene>
<dbReference type="GO" id="GO:0019239">
    <property type="term" value="F:deaminase activity"/>
    <property type="evidence" value="ECO:0007669"/>
    <property type="project" value="TreeGrafter"/>
</dbReference>
<dbReference type="PANTHER" id="PTHR11803:SF39">
    <property type="entry name" value="2-IMINOBUTANOATE_2-IMINOPROPANOATE DEAMINASE"/>
    <property type="match status" value="1"/>
</dbReference>
<dbReference type="Proteomes" id="UP001301958">
    <property type="component" value="Unassembled WGS sequence"/>
</dbReference>
<name>A0AAN6YRC2_9PEZI</name>
<dbReference type="SUPFAM" id="SSF55298">
    <property type="entry name" value="YjgF-like"/>
    <property type="match status" value="1"/>
</dbReference>
<dbReference type="EMBL" id="MU865442">
    <property type="protein sequence ID" value="KAK4223048.1"/>
    <property type="molecule type" value="Genomic_DNA"/>
</dbReference>
<organism evidence="1 2">
    <name type="scientific">Podospora fimiseda</name>
    <dbReference type="NCBI Taxonomy" id="252190"/>
    <lineage>
        <taxon>Eukaryota</taxon>
        <taxon>Fungi</taxon>
        <taxon>Dikarya</taxon>
        <taxon>Ascomycota</taxon>
        <taxon>Pezizomycotina</taxon>
        <taxon>Sordariomycetes</taxon>
        <taxon>Sordariomycetidae</taxon>
        <taxon>Sordariales</taxon>
        <taxon>Podosporaceae</taxon>
        <taxon>Podospora</taxon>
    </lineage>
</organism>
<dbReference type="AlphaFoldDB" id="A0AAN6YRC2"/>
<sequence>MKFFTYPGFTEGLSTHSHYSQSLRLNNKIHTSGQGGWNQSTGQIPTSIKEEINQAFTNVETVLKSAGGKGWTEVYKVNLYYTKEIATEEGISVLGEIMKKFCGEQHRPLLTAVEVAGLALQGMRIEVEVSALVEGEE</sequence>
<dbReference type="InterPro" id="IPR035959">
    <property type="entry name" value="RutC-like_sf"/>
</dbReference>